<evidence type="ECO:0000313" key="8">
    <source>
        <dbReference type="Proteomes" id="UP000673691"/>
    </source>
</evidence>
<sequence length="166" mass="17758">MRGLVPRCPPNLAHAGRAFTLADALLPVRAARALPFATAPAVLLRGFGNTAATTAAATAVRTPVMHASKTDKEWRAVLTPEQFRVIREKGTEAPGTGQYNKHKEKGTYECAACRTPLYVSDTKFDSSCGWPAFYDAIPGAVSRHPDPDGRRTEITCTACGGHLGHV</sequence>
<dbReference type="Proteomes" id="UP000673691">
    <property type="component" value="Unassembled WGS sequence"/>
</dbReference>
<dbReference type="Gene3D" id="2.170.150.20">
    <property type="entry name" value="Peptide methionine sulfoxide reductase"/>
    <property type="match status" value="1"/>
</dbReference>
<keyword evidence="5" id="KW-0560">Oxidoreductase</keyword>
<dbReference type="GO" id="GO:0033743">
    <property type="term" value="F:peptide-methionine (R)-S-oxide reductase activity"/>
    <property type="evidence" value="ECO:0007669"/>
    <property type="project" value="InterPro"/>
</dbReference>
<evidence type="ECO:0000259" key="6">
    <source>
        <dbReference type="PROSITE" id="PS51790"/>
    </source>
</evidence>
<dbReference type="PANTHER" id="PTHR46081:SF8">
    <property type="entry name" value="PEPTIDE METHIONINE SULFOXIDE REDUCTASE 2"/>
    <property type="match status" value="1"/>
</dbReference>
<dbReference type="GO" id="GO:0030091">
    <property type="term" value="P:protein repair"/>
    <property type="evidence" value="ECO:0007669"/>
    <property type="project" value="InterPro"/>
</dbReference>
<dbReference type="EMBL" id="JAEFCI010013417">
    <property type="protein sequence ID" value="KAG5455418.1"/>
    <property type="molecule type" value="Genomic_DNA"/>
</dbReference>
<keyword evidence="8" id="KW-1185">Reference proteome</keyword>
<dbReference type="SUPFAM" id="SSF51316">
    <property type="entry name" value="Mss4-like"/>
    <property type="match status" value="1"/>
</dbReference>
<comment type="caution">
    <text evidence="7">The sequence shown here is derived from an EMBL/GenBank/DDBJ whole genome shotgun (WGS) entry which is preliminary data.</text>
</comment>
<organism evidence="7 8">
    <name type="scientific">Olpidium bornovanus</name>
    <dbReference type="NCBI Taxonomy" id="278681"/>
    <lineage>
        <taxon>Eukaryota</taxon>
        <taxon>Fungi</taxon>
        <taxon>Fungi incertae sedis</taxon>
        <taxon>Olpidiomycota</taxon>
        <taxon>Olpidiomycotina</taxon>
        <taxon>Olpidiomycetes</taxon>
        <taxon>Olpidiales</taxon>
        <taxon>Olpidiaceae</taxon>
        <taxon>Olpidium</taxon>
    </lineage>
</organism>
<reference evidence="7 8" key="1">
    <citation type="journal article" name="Sci. Rep.">
        <title>Genome-scale phylogenetic analyses confirm Olpidium as the closest living zoosporic fungus to the non-flagellated, terrestrial fungi.</title>
        <authorList>
            <person name="Chang Y."/>
            <person name="Rochon D."/>
            <person name="Sekimoto S."/>
            <person name="Wang Y."/>
            <person name="Chovatia M."/>
            <person name="Sandor L."/>
            <person name="Salamov A."/>
            <person name="Grigoriev I.V."/>
            <person name="Stajich J.E."/>
            <person name="Spatafora J.W."/>
        </authorList>
    </citation>
    <scope>NUCLEOTIDE SEQUENCE [LARGE SCALE GENOMIC DNA]</scope>
    <source>
        <strain evidence="7">S191</strain>
    </source>
</reference>
<feature type="domain" description="MsrB" evidence="6">
    <location>
        <begin position="71"/>
        <end position="166"/>
    </location>
</feature>
<dbReference type="AlphaFoldDB" id="A0A8H7ZLZ6"/>
<evidence type="ECO:0000256" key="5">
    <source>
        <dbReference type="ARBA" id="ARBA00023002"/>
    </source>
</evidence>
<gene>
    <name evidence="7" type="ORF">BJ554DRAFT_5173</name>
</gene>
<dbReference type="Pfam" id="PF01641">
    <property type="entry name" value="SelR"/>
    <property type="match status" value="1"/>
</dbReference>
<evidence type="ECO:0000256" key="4">
    <source>
        <dbReference type="ARBA" id="ARBA00022833"/>
    </source>
</evidence>
<comment type="cofactor">
    <cofactor evidence="1">
        <name>Zn(2+)</name>
        <dbReference type="ChEBI" id="CHEBI:29105"/>
    </cofactor>
</comment>
<evidence type="ECO:0000256" key="2">
    <source>
        <dbReference type="ARBA" id="ARBA00007174"/>
    </source>
</evidence>
<name>A0A8H7ZLZ6_9FUNG</name>
<dbReference type="InterPro" id="IPR002579">
    <property type="entry name" value="Met_Sox_Rdtase_MsrB_dom"/>
</dbReference>
<dbReference type="InterPro" id="IPR028427">
    <property type="entry name" value="Met_Sox_Rdtase_MsrB"/>
</dbReference>
<evidence type="ECO:0000313" key="7">
    <source>
        <dbReference type="EMBL" id="KAG5455418.1"/>
    </source>
</evidence>
<comment type="similarity">
    <text evidence="2">Belongs to the MsrB Met sulfoxide reductase family.</text>
</comment>
<dbReference type="PANTHER" id="PTHR46081">
    <property type="entry name" value="PEPTIDE METHIONINE SULFOXIDE REDUCTASE 2"/>
    <property type="match status" value="1"/>
</dbReference>
<dbReference type="InterPro" id="IPR011057">
    <property type="entry name" value="Mss4-like_sf"/>
</dbReference>
<keyword evidence="3" id="KW-0479">Metal-binding</keyword>
<evidence type="ECO:0000256" key="1">
    <source>
        <dbReference type="ARBA" id="ARBA00001947"/>
    </source>
</evidence>
<dbReference type="GO" id="GO:0046872">
    <property type="term" value="F:metal ion binding"/>
    <property type="evidence" value="ECO:0007669"/>
    <property type="project" value="UniProtKB-KW"/>
</dbReference>
<proteinExistence type="inferred from homology"/>
<accession>A0A8H7ZLZ6</accession>
<protein>
    <submittedName>
        <fullName evidence="7">Methionine sulfoxide reductase domain-containing protein</fullName>
    </submittedName>
</protein>
<dbReference type="GO" id="GO:0006979">
    <property type="term" value="P:response to oxidative stress"/>
    <property type="evidence" value="ECO:0007669"/>
    <property type="project" value="InterPro"/>
</dbReference>
<dbReference type="PROSITE" id="PS51790">
    <property type="entry name" value="MSRB"/>
    <property type="match status" value="1"/>
</dbReference>
<keyword evidence="4" id="KW-0862">Zinc</keyword>
<evidence type="ECO:0000256" key="3">
    <source>
        <dbReference type="ARBA" id="ARBA00022723"/>
    </source>
</evidence>
<dbReference type="OrthoDB" id="44061at2759"/>